<dbReference type="OrthoDB" id="9780606at2"/>
<sequence>MNSISAIAQAIAEGAATLAPGQEVHMPVDANRMVRVLRRTVPSTLGLSVATLAVGRSEEQQAAAREALLRLGADSRFTQAFAGGLDDEGRDCILAELAEPVDAAAVEILLNQMLERCAAPAQQSDTPASDDVSLSPIDMAARWLRV</sequence>
<dbReference type="RefSeq" id="WP_066414173.1">
    <property type="nucleotide sequence ID" value="NZ_FKBS01000015.1"/>
</dbReference>
<dbReference type="EMBL" id="FKBS01000015">
    <property type="protein sequence ID" value="SAI37409.1"/>
    <property type="molecule type" value="Genomic_DNA"/>
</dbReference>
<name>A0A157PX96_9BORD</name>
<reference evidence="1 2" key="1">
    <citation type="submission" date="2016-03" db="EMBL/GenBank/DDBJ databases">
        <authorList>
            <consortium name="Pathogen Informatics"/>
        </authorList>
    </citation>
    <scope>NUCLEOTIDE SEQUENCE [LARGE SCALE GENOMIC DNA]</scope>
    <source>
        <strain evidence="1 2">NCTC13364</strain>
    </source>
</reference>
<evidence type="ECO:0000313" key="2">
    <source>
        <dbReference type="Proteomes" id="UP000077037"/>
    </source>
</evidence>
<accession>A0A157PX96</accession>
<proteinExistence type="predicted"/>
<organism evidence="1 2">
    <name type="scientific">Bordetella ansorpii</name>
    <dbReference type="NCBI Taxonomy" id="288768"/>
    <lineage>
        <taxon>Bacteria</taxon>
        <taxon>Pseudomonadati</taxon>
        <taxon>Pseudomonadota</taxon>
        <taxon>Betaproteobacteria</taxon>
        <taxon>Burkholderiales</taxon>
        <taxon>Alcaligenaceae</taxon>
        <taxon>Bordetella</taxon>
    </lineage>
</organism>
<evidence type="ECO:0000313" key="1">
    <source>
        <dbReference type="EMBL" id="SAI37409.1"/>
    </source>
</evidence>
<dbReference type="Proteomes" id="UP000077037">
    <property type="component" value="Unassembled WGS sequence"/>
</dbReference>
<gene>
    <name evidence="1" type="ORF">SAMEA1982600_02970</name>
</gene>
<dbReference type="AlphaFoldDB" id="A0A157PX96"/>
<protein>
    <submittedName>
        <fullName evidence="1">Uncharacterized protein</fullName>
    </submittedName>
</protein>